<feature type="domain" description="Calpain catalytic" evidence="7">
    <location>
        <begin position="280"/>
        <end position="622"/>
    </location>
</feature>
<dbReference type="InterPro" id="IPR022683">
    <property type="entry name" value="Calpain_III"/>
</dbReference>
<feature type="active site" evidence="5">
    <location>
        <position position="363"/>
    </location>
</feature>
<dbReference type="CDD" id="cd00044">
    <property type="entry name" value="CysPc"/>
    <property type="match status" value="1"/>
</dbReference>
<dbReference type="GO" id="GO:0006508">
    <property type="term" value="P:proteolysis"/>
    <property type="evidence" value="ECO:0007669"/>
    <property type="project" value="UniProtKB-KW"/>
</dbReference>
<keyword evidence="9" id="KW-1185">Reference proteome</keyword>
<evidence type="ECO:0000313" key="9">
    <source>
        <dbReference type="Proteomes" id="UP000800038"/>
    </source>
</evidence>
<comment type="similarity">
    <text evidence="1">Belongs to the peptidase C2 family. PalB/RIM13 subfamily.</text>
</comment>
<dbReference type="SUPFAM" id="SSF54001">
    <property type="entry name" value="Cysteine proteinases"/>
    <property type="match status" value="1"/>
</dbReference>
<evidence type="ECO:0000256" key="1">
    <source>
        <dbReference type="ARBA" id="ARBA00010193"/>
    </source>
</evidence>
<evidence type="ECO:0000313" key="8">
    <source>
        <dbReference type="EMBL" id="KAF1946709.1"/>
    </source>
</evidence>
<accession>A0A6A5T4R5</accession>
<dbReference type="SMART" id="SM00230">
    <property type="entry name" value="CysPc"/>
    <property type="match status" value="1"/>
</dbReference>
<dbReference type="OrthoDB" id="167576at2759"/>
<feature type="region of interest" description="Disordered" evidence="6">
    <location>
        <begin position="134"/>
        <end position="162"/>
    </location>
</feature>
<feature type="region of interest" description="Disordered" evidence="6">
    <location>
        <begin position="178"/>
        <end position="247"/>
    </location>
</feature>
<feature type="compositionally biased region" description="Polar residues" evidence="6">
    <location>
        <begin position="134"/>
        <end position="146"/>
    </location>
</feature>
<dbReference type="EMBL" id="ML976002">
    <property type="protein sequence ID" value="KAF1946709.1"/>
    <property type="molecule type" value="Genomic_DNA"/>
</dbReference>
<evidence type="ECO:0000256" key="3">
    <source>
        <dbReference type="ARBA" id="ARBA00022801"/>
    </source>
</evidence>
<dbReference type="InterPro" id="IPR022682">
    <property type="entry name" value="Calpain_domain_III"/>
</dbReference>
<keyword evidence="3 5" id="KW-0378">Hydrolase</keyword>
<dbReference type="InterPro" id="IPR036213">
    <property type="entry name" value="Calpain_III_sf"/>
</dbReference>
<feature type="active site" evidence="5">
    <location>
        <position position="531"/>
    </location>
</feature>
<reference evidence="8" key="1">
    <citation type="journal article" date="2020" name="Stud. Mycol.">
        <title>101 Dothideomycetes genomes: a test case for predicting lifestyles and emergence of pathogens.</title>
        <authorList>
            <person name="Haridas S."/>
            <person name="Albert R."/>
            <person name="Binder M."/>
            <person name="Bloem J."/>
            <person name="Labutti K."/>
            <person name="Salamov A."/>
            <person name="Andreopoulos B."/>
            <person name="Baker S."/>
            <person name="Barry K."/>
            <person name="Bills G."/>
            <person name="Bluhm B."/>
            <person name="Cannon C."/>
            <person name="Castanera R."/>
            <person name="Culley D."/>
            <person name="Daum C."/>
            <person name="Ezra D."/>
            <person name="Gonzalez J."/>
            <person name="Henrissat B."/>
            <person name="Kuo A."/>
            <person name="Liang C."/>
            <person name="Lipzen A."/>
            <person name="Lutzoni F."/>
            <person name="Magnuson J."/>
            <person name="Mondo S."/>
            <person name="Nolan M."/>
            <person name="Ohm R."/>
            <person name="Pangilinan J."/>
            <person name="Park H.-J."/>
            <person name="Ramirez L."/>
            <person name="Alfaro M."/>
            <person name="Sun H."/>
            <person name="Tritt A."/>
            <person name="Yoshinaga Y."/>
            <person name="Zwiers L.-H."/>
            <person name="Turgeon B."/>
            <person name="Goodwin S."/>
            <person name="Spatafora J."/>
            <person name="Crous P."/>
            <person name="Grigoriev I."/>
        </authorList>
    </citation>
    <scope>NUCLEOTIDE SEQUENCE</scope>
    <source>
        <strain evidence="8">CBS 161.51</strain>
    </source>
</reference>
<dbReference type="SMART" id="SM00720">
    <property type="entry name" value="calpain_III"/>
    <property type="match status" value="1"/>
</dbReference>
<name>A0A6A5T4R5_9PLEO</name>
<dbReference type="InterPro" id="IPR038765">
    <property type="entry name" value="Papain-like_cys_pep_sf"/>
</dbReference>
<gene>
    <name evidence="8" type="ORF">EJ02DRAFT_499892</name>
</gene>
<evidence type="ECO:0000256" key="2">
    <source>
        <dbReference type="ARBA" id="ARBA00022670"/>
    </source>
</evidence>
<dbReference type="Pfam" id="PF25435">
    <property type="entry name" value="PalB_C"/>
    <property type="match status" value="1"/>
</dbReference>
<dbReference type="PROSITE" id="PS50203">
    <property type="entry name" value="CALPAIN_CAT"/>
    <property type="match status" value="1"/>
</dbReference>
<feature type="compositionally biased region" description="Polar residues" evidence="6">
    <location>
        <begin position="224"/>
        <end position="247"/>
    </location>
</feature>
<keyword evidence="2 5" id="KW-0645">Protease</keyword>
<dbReference type="Proteomes" id="UP000800038">
    <property type="component" value="Unassembled WGS sequence"/>
</dbReference>
<keyword evidence="4 5" id="KW-0788">Thiol protease</keyword>
<feature type="compositionally biased region" description="Polar residues" evidence="6">
    <location>
        <begin position="183"/>
        <end position="192"/>
    </location>
</feature>
<protein>
    <submittedName>
        <fullName evidence="8">Cysteine proteinase</fullName>
    </submittedName>
</protein>
<organism evidence="8 9">
    <name type="scientific">Clathrospora elynae</name>
    <dbReference type="NCBI Taxonomy" id="706981"/>
    <lineage>
        <taxon>Eukaryota</taxon>
        <taxon>Fungi</taxon>
        <taxon>Dikarya</taxon>
        <taxon>Ascomycota</taxon>
        <taxon>Pezizomycotina</taxon>
        <taxon>Dothideomycetes</taxon>
        <taxon>Pleosporomycetidae</taxon>
        <taxon>Pleosporales</taxon>
        <taxon>Diademaceae</taxon>
        <taxon>Clathrospora</taxon>
    </lineage>
</organism>
<evidence type="ECO:0000256" key="5">
    <source>
        <dbReference type="PROSITE-ProRule" id="PRU00239"/>
    </source>
</evidence>
<dbReference type="Pfam" id="PF00648">
    <property type="entry name" value="Peptidase_C2"/>
    <property type="match status" value="1"/>
</dbReference>
<dbReference type="PANTHER" id="PTHR46143">
    <property type="entry name" value="CALPAIN-7"/>
    <property type="match status" value="1"/>
</dbReference>
<dbReference type="SUPFAM" id="SSF49758">
    <property type="entry name" value="Calpain large subunit, middle domain (domain III)"/>
    <property type="match status" value="2"/>
</dbReference>
<dbReference type="InterPro" id="IPR051297">
    <property type="entry name" value="PalB/RIM13"/>
</dbReference>
<proteinExistence type="inferred from homology"/>
<evidence type="ECO:0000256" key="4">
    <source>
        <dbReference type="ARBA" id="ARBA00022807"/>
    </source>
</evidence>
<evidence type="ECO:0000256" key="6">
    <source>
        <dbReference type="SAM" id="MobiDB-lite"/>
    </source>
</evidence>
<dbReference type="AlphaFoldDB" id="A0A6A5T4R5"/>
<dbReference type="InterPro" id="IPR001300">
    <property type="entry name" value="Peptidase_C2_calpain_cat"/>
</dbReference>
<dbReference type="GO" id="GO:0004198">
    <property type="term" value="F:calcium-dependent cysteine-type endopeptidase activity"/>
    <property type="evidence" value="ECO:0007669"/>
    <property type="project" value="InterPro"/>
</dbReference>
<feature type="active site" evidence="5">
    <location>
        <position position="551"/>
    </location>
</feature>
<dbReference type="Pfam" id="PF01067">
    <property type="entry name" value="Calpain_III"/>
    <property type="match status" value="1"/>
</dbReference>
<dbReference type="Gene3D" id="2.60.120.380">
    <property type="match status" value="1"/>
</dbReference>
<sequence>MADRALQLEACKAAAGKYHSQLQTAATKDEALTLAIGVAENLMKALQLSSNPDEKKQLKAQCGEIMNVGDRIKNAEVWMPLVNPQLPKSKNEQIGQWAAEVAVTADSMTAFEDITSQSNSSRYGLSSTTAPVGNIRATSGKSSASSFPPFVRNEGNLSSEVPKRAMHDTSMLLIDLTEHPSPSIDNNPSAPTDTAHEDSPDTKEGPTLRKEDLPVMGGVEPSAFSKSLAPQQKSSKAETASLSPSTAPYSHIHRLAEPVSDRKLPLKETIILLKASMVNGFKCPPWDKTPSSGEFALQEGVELFTDTHDLSLSPYQQQFFQGWLRARQAIPPLSLFPNGRTGIGPLMSSSRTVDLVQDAATDCSVVTSLCAGIARSERGHDQMLTDKLYPFDKQLGKPVLSSNGKYIVRLNFNGCWRKVVIDDRLPVASTHRLLHVTDRRNPALLWPALLEKAYLKVRGGYDFPGSNSCSDLWTLTGWIPEQVFLQEADTVPDQLWNRIYKAFLYGDVLVTAGTGKMSSRQERELGLEGQHSYVVLDMKETDHDRLLLVKNPWVEGKGWRGPRPSAVTALDTSTSSGGAKNSLESYHMDSVPTHDRPHPTTFWIGLGQVIQHFESLYLNWNTGLFRHRQDIHFEWNVDSRSPGACIIKHPQFAITSKGAGVVWFLLSRHFRDAPTNTKDESDAFNDGSILHESQVNSTGDPSKGYMSIYVCDGHGDRLYMKETYLESSDYVTTPQCLLRWDTHANSTYTVVVDQDDLPASMYTFSLSAFANSPIALNPAVQRYPLQKIEEGAWTKQMAGGGTDSAKYFDNPQYSLNIRQRGSLAILLSSTSHEHPLHVKLALGHGKRLYRLQSRDVLIDSGNHCSGCVFAEIKDLQPGLYTIICSTFEPGLTGDYILRVDSTSDIELKQIPRDGAGLLLMKLTPACFGPNVHKVAAPLWPVRLASYIIITRFLKATSPRAMDLGKLARSPLRFSVEIGRGPERKFVIASEQGEYTDIATVRSESVNIDPMLAKQGDIWLVLDRLSGPGGPVEEWYDVEIYTDMPKACEVGVWRDWND</sequence>
<dbReference type="PANTHER" id="PTHR46143:SF1">
    <property type="entry name" value="CALPAIN-7"/>
    <property type="match status" value="1"/>
</dbReference>
<dbReference type="Gene3D" id="3.90.70.10">
    <property type="entry name" value="Cysteine proteinases"/>
    <property type="match status" value="1"/>
</dbReference>
<evidence type="ECO:0000259" key="7">
    <source>
        <dbReference type="PROSITE" id="PS50203"/>
    </source>
</evidence>
<feature type="compositionally biased region" description="Basic and acidic residues" evidence="6">
    <location>
        <begin position="194"/>
        <end position="213"/>
    </location>
</feature>